<dbReference type="EMBL" id="FSRM01000002">
    <property type="protein sequence ID" value="SIO56792.1"/>
    <property type="molecule type" value="Genomic_DNA"/>
</dbReference>
<dbReference type="Proteomes" id="UP000184693">
    <property type="component" value="Unassembled WGS sequence"/>
</dbReference>
<dbReference type="RefSeq" id="WP_074269086.1">
    <property type="nucleotide sequence ID" value="NZ_FSRM01000002.1"/>
</dbReference>
<evidence type="ECO:0000313" key="2">
    <source>
        <dbReference type="EMBL" id="SIO56792.1"/>
    </source>
</evidence>
<accession>A0A1N6KJN5</accession>
<sequence length="118" mass="12660">MLQSTATPATVAPRGLRSPASSAPSAPVRVPLVTLDVTVPGTSSTTGRRALQAALGKNLRLYVVTIDKRNERITFRVEVISRTLDEVIGALARALDRAILGRAVESVIRQPRDFSLGR</sequence>
<gene>
    <name evidence="2" type="ORF">SAMN05444168_7394</name>
</gene>
<evidence type="ECO:0000313" key="3">
    <source>
        <dbReference type="Proteomes" id="UP000184693"/>
    </source>
</evidence>
<reference evidence="2 3" key="1">
    <citation type="submission" date="2016-11" db="EMBL/GenBank/DDBJ databases">
        <authorList>
            <person name="Jaros S."/>
            <person name="Januszkiewicz K."/>
            <person name="Wedrychowicz H."/>
        </authorList>
    </citation>
    <scope>NUCLEOTIDE SEQUENCE [LARGE SCALE GENOMIC DNA]</scope>
    <source>
        <strain evidence="2 3">GAS86</strain>
    </source>
</reference>
<organism evidence="2 3">
    <name type="scientific">Paraburkholderia phenazinium</name>
    <dbReference type="NCBI Taxonomy" id="60549"/>
    <lineage>
        <taxon>Bacteria</taxon>
        <taxon>Pseudomonadati</taxon>
        <taxon>Pseudomonadota</taxon>
        <taxon>Betaproteobacteria</taxon>
        <taxon>Burkholderiales</taxon>
        <taxon>Burkholderiaceae</taxon>
        <taxon>Paraburkholderia</taxon>
    </lineage>
</organism>
<feature type="region of interest" description="Disordered" evidence="1">
    <location>
        <begin position="1"/>
        <end position="26"/>
    </location>
</feature>
<evidence type="ECO:0000256" key="1">
    <source>
        <dbReference type="SAM" id="MobiDB-lite"/>
    </source>
</evidence>
<dbReference type="AlphaFoldDB" id="A0A1N6KJN5"/>
<proteinExistence type="predicted"/>
<protein>
    <recommendedName>
        <fullName evidence="4">ACT domain-containing protein</fullName>
    </recommendedName>
</protein>
<evidence type="ECO:0008006" key="4">
    <source>
        <dbReference type="Google" id="ProtNLM"/>
    </source>
</evidence>
<name>A0A1N6KJN5_9BURK</name>
<feature type="compositionally biased region" description="Low complexity" evidence="1">
    <location>
        <begin position="12"/>
        <end position="26"/>
    </location>
</feature>